<evidence type="ECO:0000256" key="2">
    <source>
        <dbReference type="ARBA" id="ARBA00006671"/>
    </source>
</evidence>
<dbReference type="EMBL" id="CADIJQ010000004">
    <property type="protein sequence ID" value="CAB3709270.1"/>
    <property type="molecule type" value="Genomic_DNA"/>
</dbReference>
<dbReference type="Proteomes" id="UP000494269">
    <property type="component" value="Unassembled WGS sequence"/>
</dbReference>
<evidence type="ECO:0000256" key="3">
    <source>
        <dbReference type="ARBA" id="ARBA00023263"/>
    </source>
</evidence>
<dbReference type="PANTHER" id="PTHR33420">
    <property type="entry name" value="FIMBRIAL SUBUNIT ELFA-RELATED"/>
    <property type="match status" value="1"/>
</dbReference>
<organism evidence="5 6">
    <name type="scientific">Achromobacter kerstersii</name>
    <dbReference type="NCBI Taxonomy" id="1353890"/>
    <lineage>
        <taxon>Bacteria</taxon>
        <taxon>Pseudomonadati</taxon>
        <taxon>Pseudomonadota</taxon>
        <taxon>Betaproteobacteria</taxon>
        <taxon>Burkholderiales</taxon>
        <taxon>Alcaligenaceae</taxon>
        <taxon>Achromobacter</taxon>
    </lineage>
</organism>
<keyword evidence="3" id="KW-0281">Fimbrium</keyword>
<dbReference type="Gene3D" id="2.60.40.1090">
    <property type="entry name" value="Fimbrial-type adhesion domain"/>
    <property type="match status" value="1"/>
</dbReference>
<keyword evidence="6" id="KW-1185">Reference proteome</keyword>
<dbReference type="AlphaFoldDB" id="A0A6S7A2D5"/>
<dbReference type="GO" id="GO:0043709">
    <property type="term" value="P:cell adhesion involved in single-species biofilm formation"/>
    <property type="evidence" value="ECO:0007669"/>
    <property type="project" value="TreeGrafter"/>
</dbReference>
<evidence type="ECO:0000313" key="5">
    <source>
        <dbReference type="EMBL" id="CAB3709270.1"/>
    </source>
</evidence>
<dbReference type="GO" id="GO:0009289">
    <property type="term" value="C:pilus"/>
    <property type="evidence" value="ECO:0007669"/>
    <property type="project" value="UniProtKB-SubCell"/>
</dbReference>
<evidence type="ECO:0000259" key="4">
    <source>
        <dbReference type="Pfam" id="PF00419"/>
    </source>
</evidence>
<proteinExistence type="inferred from homology"/>
<dbReference type="Gene3D" id="2.60.40.3310">
    <property type="match status" value="1"/>
</dbReference>
<comment type="subcellular location">
    <subcellularLocation>
        <location evidence="1">Fimbrium</location>
    </subcellularLocation>
</comment>
<dbReference type="InterPro" id="IPR008966">
    <property type="entry name" value="Adhesion_dom_sf"/>
</dbReference>
<dbReference type="InterPro" id="IPR050263">
    <property type="entry name" value="Bact_Fimbrial_Adh_Pro"/>
</dbReference>
<reference evidence="5 6" key="1">
    <citation type="submission" date="2020-04" db="EMBL/GenBank/DDBJ databases">
        <authorList>
            <person name="De Canck E."/>
        </authorList>
    </citation>
    <scope>NUCLEOTIDE SEQUENCE [LARGE SCALE GENOMIC DNA]</scope>
    <source>
        <strain evidence="5 6">LMG 3441</strain>
    </source>
</reference>
<protein>
    <recommendedName>
        <fullName evidence="4">Fimbrial-type adhesion domain-containing protein</fullName>
    </recommendedName>
</protein>
<gene>
    <name evidence="5" type="ORF">LMG3441_03022</name>
</gene>
<sequence length="395" mass="41097">MRMIGLSRTIVKSRGGVRRPVLPARALPAVAATFALVACLGGITGTAYAGPLDTRAVSCTVNSGGTTSKGNQYYAYSSTANVYSLSPTRTVQPMPAPGTTGSVLFSTVERVLPQYEGASQGYAAPLYNCPPGTQEYFRGNGSYDSYSRSYATGLQGIGYRVYYYIGNGEELAAPQTFDNTYATGALVFPMSSSARGTYRTRIDFVATGATIKPGVIVGSNIFGQASVSAGSAPAGLYRVGMSGNITVTAPTCQIKNPQSQTIALGNVTATAMNSGAGENALYTSELQVDCGMSSQASPTVKLTTNYAANGSPDTVSNQAQNGAQGVGVRLWLWNPGLNNFERAAFNSTLPNRGTLISSTPNSTWSYKLGASYLRTGGTVTAGSVLSTATITFTYS</sequence>
<dbReference type="InterPro" id="IPR036937">
    <property type="entry name" value="Adhesion_dom_fimbrial_sf"/>
</dbReference>
<dbReference type="InterPro" id="IPR000259">
    <property type="entry name" value="Adhesion_dom_fimbrial"/>
</dbReference>
<evidence type="ECO:0000256" key="1">
    <source>
        <dbReference type="ARBA" id="ARBA00004561"/>
    </source>
</evidence>
<name>A0A6S7A2D5_9BURK</name>
<dbReference type="Pfam" id="PF00419">
    <property type="entry name" value="Fimbrial"/>
    <property type="match status" value="1"/>
</dbReference>
<feature type="domain" description="Fimbrial-type adhesion" evidence="4">
    <location>
        <begin position="241"/>
        <end position="394"/>
    </location>
</feature>
<comment type="similarity">
    <text evidence="2">Belongs to the fimbrial protein family.</text>
</comment>
<evidence type="ECO:0000313" key="6">
    <source>
        <dbReference type="Proteomes" id="UP000494269"/>
    </source>
</evidence>
<accession>A0A6S7A2D5</accession>
<dbReference type="SUPFAM" id="SSF49401">
    <property type="entry name" value="Bacterial adhesins"/>
    <property type="match status" value="1"/>
</dbReference>
<dbReference type="PANTHER" id="PTHR33420:SF14">
    <property type="entry name" value="TYPE 1 FIMBRIN D-MANNOSE SPECIFIC ADHESIN"/>
    <property type="match status" value="1"/>
</dbReference>
<dbReference type="RefSeq" id="WP_175170188.1">
    <property type="nucleotide sequence ID" value="NZ_CADIJQ010000004.1"/>
</dbReference>